<dbReference type="SUPFAM" id="SSF53335">
    <property type="entry name" value="S-adenosyl-L-methionine-dependent methyltransferases"/>
    <property type="match status" value="1"/>
</dbReference>
<gene>
    <name evidence="2" type="ORF">DDY47_03500</name>
</gene>
<evidence type="ECO:0000259" key="1">
    <source>
        <dbReference type="Pfam" id="PF08241"/>
    </source>
</evidence>
<proteinExistence type="predicted"/>
<protein>
    <recommendedName>
        <fullName evidence="1">Methyltransferase type 11 domain-containing protein</fullName>
    </recommendedName>
</protein>
<dbReference type="Pfam" id="PF08241">
    <property type="entry name" value="Methyltransf_11"/>
    <property type="match status" value="1"/>
</dbReference>
<dbReference type="Gene3D" id="3.40.50.150">
    <property type="entry name" value="Vaccinia Virus protein VP39"/>
    <property type="match status" value="1"/>
</dbReference>
<dbReference type="InterPro" id="IPR029063">
    <property type="entry name" value="SAM-dependent_MTases_sf"/>
</dbReference>
<dbReference type="GO" id="GO:0008757">
    <property type="term" value="F:S-adenosylmethionine-dependent methyltransferase activity"/>
    <property type="evidence" value="ECO:0007669"/>
    <property type="project" value="InterPro"/>
</dbReference>
<sequence>MLCNIWVFQMQLLLQIPTKAMNKETDRVRQKILSKTGDLNFKRRVITMLDYLDIQPGENILDMGCGEGFYSMVFDNLYDCKITAVDYDPEILSLAHKWLDGRKNVSLEQGDITKLRFPDNYFDKIVCTEVLEHIDDDVTAIKELYRVLKPGGIIAITVPNKNYPLLWDPLNKIREGLGLGHFSPMSGFWGGIWAKDHKRLYLPSELKSLAEGAGFLVEDLKALTHFGVPFNHLILWLGKTLYTKMPVSEDVKKSMEKFEWEEGETKRQTFSSFILNKGFSFLKAVDNLNNREFPLTKSTMAVALKGVKK</sequence>
<dbReference type="Proteomes" id="UP000261706">
    <property type="component" value="Unassembled WGS sequence"/>
</dbReference>
<evidence type="ECO:0000313" key="2">
    <source>
        <dbReference type="EMBL" id="HBI35966.1"/>
    </source>
</evidence>
<feature type="domain" description="Methyltransferase type 11" evidence="1">
    <location>
        <begin position="61"/>
        <end position="156"/>
    </location>
</feature>
<name>A0A354G4M8_UNCKA</name>
<dbReference type="PANTHER" id="PTHR43861">
    <property type="entry name" value="TRANS-ACONITATE 2-METHYLTRANSFERASE-RELATED"/>
    <property type="match status" value="1"/>
</dbReference>
<dbReference type="EMBL" id="DNVO01000048">
    <property type="protein sequence ID" value="HBI35966.1"/>
    <property type="molecule type" value="Genomic_DNA"/>
</dbReference>
<evidence type="ECO:0000313" key="3">
    <source>
        <dbReference type="Proteomes" id="UP000261706"/>
    </source>
</evidence>
<accession>A0A354G4M8</accession>
<dbReference type="AlphaFoldDB" id="A0A354G4M8"/>
<dbReference type="InterPro" id="IPR013216">
    <property type="entry name" value="Methyltransf_11"/>
</dbReference>
<comment type="caution">
    <text evidence="2">The sequence shown here is derived from an EMBL/GenBank/DDBJ whole genome shotgun (WGS) entry which is preliminary data.</text>
</comment>
<dbReference type="CDD" id="cd02440">
    <property type="entry name" value="AdoMet_MTases"/>
    <property type="match status" value="1"/>
</dbReference>
<reference evidence="2 3" key="1">
    <citation type="journal article" date="2018" name="Nat. Biotechnol.">
        <title>A standardized bacterial taxonomy based on genome phylogeny substantially revises the tree of life.</title>
        <authorList>
            <person name="Parks D.H."/>
            <person name="Chuvochina M."/>
            <person name="Waite D.W."/>
            <person name="Rinke C."/>
            <person name="Skarshewski A."/>
            <person name="Chaumeil P.A."/>
            <person name="Hugenholtz P."/>
        </authorList>
    </citation>
    <scope>NUCLEOTIDE SEQUENCE [LARGE SCALE GENOMIC DNA]</scope>
    <source>
        <strain evidence="2">UBA12146</strain>
    </source>
</reference>
<organism evidence="2 3">
    <name type="scientific">candidate division WWE3 bacterium</name>
    <dbReference type="NCBI Taxonomy" id="2053526"/>
    <lineage>
        <taxon>Bacteria</taxon>
        <taxon>Katanobacteria</taxon>
    </lineage>
</organism>